<dbReference type="PANTHER" id="PTHR45772:SF7">
    <property type="entry name" value="AMINO ACID ABC TRANSPORTER ATP-BINDING PROTEIN"/>
    <property type="match status" value="1"/>
</dbReference>
<keyword evidence="7" id="KW-1185">Reference proteome</keyword>
<dbReference type="PANTHER" id="PTHR45772">
    <property type="entry name" value="CONSERVED COMPONENT OF ABC TRANSPORTER FOR NATURAL AMINO ACIDS-RELATED"/>
    <property type="match status" value="1"/>
</dbReference>
<dbReference type="Proteomes" id="UP000886476">
    <property type="component" value="Unassembled WGS sequence"/>
</dbReference>
<dbReference type="InterPro" id="IPR003439">
    <property type="entry name" value="ABC_transporter-like_ATP-bd"/>
</dbReference>
<dbReference type="RefSeq" id="WP_172110887.1">
    <property type="nucleotide sequence ID" value="NZ_JABFDN010000003.1"/>
</dbReference>
<dbReference type="InterPro" id="IPR051120">
    <property type="entry name" value="ABC_AA/LPS_Transport"/>
</dbReference>
<evidence type="ECO:0000256" key="3">
    <source>
        <dbReference type="ARBA" id="ARBA00022840"/>
    </source>
</evidence>
<organism evidence="6 7">
    <name type="scientific">Bradyrhizobium aeschynomenes</name>
    <dbReference type="NCBI Taxonomy" id="2734909"/>
    <lineage>
        <taxon>Bacteria</taxon>
        <taxon>Pseudomonadati</taxon>
        <taxon>Pseudomonadota</taxon>
        <taxon>Alphaproteobacteria</taxon>
        <taxon>Hyphomicrobiales</taxon>
        <taxon>Nitrobacteraceae</taxon>
        <taxon>Bradyrhizobium</taxon>
    </lineage>
</organism>
<dbReference type="InterPro" id="IPR003593">
    <property type="entry name" value="AAA+_ATPase"/>
</dbReference>
<dbReference type="Gene3D" id="3.40.50.300">
    <property type="entry name" value="P-loop containing nucleotide triphosphate hydrolases"/>
    <property type="match status" value="1"/>
</dbReference>
<gene>
    <name evidence="6" type="ORF">HL667_12460</name>
</gene>
<dbReference type="InterPro" id="IPR032823">
    <property type="entry name" value="BCA_ABC_TP_C"/>
</dbReference>
<keyword evidence="2" id="KW-0547">Nucleotide-binding</keyword>
<evidence type="ECO:0000256" key="2">
    <source>
        <dbReference type="ARBA" id="ARBA00022741"/>
    </source>
</evidence>
<evidence type="ECO:0000256" key="1">
    <source>
        <dbReference type="ARBA" id="ARBA00022448"/>
    </source>
</evidence>
<dbReference type="EMBL" id="JABFDN010000003">
    <property type="protein sequence ID" value="NPU65808.1"/>
    <property type="molecule type" value="Genomic_DNA"/>
</dbReference>
<reference evidence="6" key="1">
    <citation type="submission" date="2020-05" db="EMBL/GenBank/DDBJ databases">
        <title>Nod-independent and nitrogen-fixing Bradyrhizobium aeschynomene sp. nov. isolated from nodules of Aeschynomene indica.</title>
        <authorList>
            <person name="Zhang Z."/>
        </authorList>
    </citation>
    <scope>NUCLEOTIDE SEQUENCE</scope>
    <source>
        <strain evidence="6">83012</strain>
    </source>
</reference>
<evidence type="ECO:0000313" key="7">
    <source>
        <dbReference type="Proteomes" id="UP000886476"/>
    </source>
</evidence>
<dbReference type="PROSITE" id="PS50893">
    <property type="entry name" value="ABC_TRANSPORTER_2"/>
    <property type="match status" value="1"/>
</dbReference>
<dbReference type="Pfam" id="PF12399">
    <property type="entry name" value="BCA_ABC_TP_C"/>
    <property type="match status" value="1"/>
</dbReference>
<dbReference type="GO" id="GO:0005524">
    <property type="term" value="F:ATP binding"/>
    <property type="evidence" value="ECO:0007669"/>
    <property type="project" value="UniProtKB-KW"/>
</dbReference>
<dbReference type="Pfam" id="PF00005">
    <property type="entry name" value="ABC_tran"/>
    <property type="match status" value="1"/>
</dbReference>
<evidence type="ECO:0000256" key="4">
    <source>
        <dbReference type="ARBA" id="ARBA00024722"/>
    </source>
</evidence>
<comment type="function">
    <text evidence="4">Involved in beta-(1--&gt;2)glucan export. Transmembrane domains (TMD) form a pore in the inner membrane and the ATP-binding domain (NBD) is responsible for energy generation.</text>
</comment>
<keyword evidence="1" id="KW-0813">Transport</keyword>
<keyword evidence="3 6" id="KW-0067">ATP-binding</keyword>
<dbReference type="SUPFAM" id="SSF52540">
    <property type="entry name" value="P-loop containing nucleoside triphosphate hydrolases"/>
    <property type="match status" value="1"/>
</dbReference>
<comment type="caution">
    <text evidence="6">The sequence shown here is derived from an EMBL/GenBank/DDBJ whole genome shotgun (WGS) entry which is preliminary data.</text>
</comment>
<dbReference type="CDD" id="cd03219">
    <property type="entry name" value="ABC_Mj1267_LivG_branched"/>
    <property type="match status" value="1"/>
</dbReference>
<proteinExistence type="predicted"/>
<accession>A0ABX2CC60</accession>
<protein>
    <submittedName>
        <fullName evidence="6">ABC transporter ATP-binding protein</fullName>
    </submittedName>
</protein>
<name>A0ABX2CC60_9BRAD</name>
<evidence type="ECO:0000313" key="6">
    <source>
        <dbReference type="EMBL" id="NPU65808.1"/>
    </source>
</evidence>
<sequence>MLEVKSLTKRFSGLVAVDQASLSVAKGSITGLIGPNGAGKTTLFAMVAGFLQPDGGSVSYDGRDITQLAPHVRARGGIARTFQIVQPFEGLNVQENIAVGAYLHTPDAKEAMAQAAGIANRVGLGADLAKASSDLTVAGRKRLEVARALATKPKLLLLDEVLAGLNPSEIRDVLPLVRDIRDQGVTILMIEHIMQAVMNLCDTVYVLSQGCMIAQGEPRVVCENPQVIEAYLGHGAAERLRAERSHA</sequence>
<evidence type="ECO:0000259" key="5">
    <source>
        <dbReference type="PROSITE" id="PS50893"/>
    </source>
</evidence>
<feature type="domain" description="ABC transporter" evidence="5">
    <location>
        <begin position="2"/>
        <end position="234"/>
    </location>
</feature>
<dbReference type="InterPro" id="IPR027417">
    <property type="entry name" value="P-loop_NTPase"/>
</dbReference>
<dbReference type="SMART" id="SM00382">
    <property type="entry name" value="AAA"/>
    <property type="match status" value="1"/>
</dbReference>